<evidence type="ECO:0000313" key="2">
    <source>
        <dbReference type="Proteomes" id="UP000684084"/>
    </source>
</evidence>
<proteinExistence type="predicted"/>
<comment type="caution">
    <text evidence="1">The sequence shown here is derived from an EMBL/GenBank/DDBJ whole genome shotgun (WGS) entry which is preliminary data.</text>
</comment>
<evidence type="ECO:0000313" key="1">
    <source>
        <dbReference type="EMBL" id="CAB5365630.1"/>
    </source>
</evidence>
<organism evidence="1 2">
    <name type="scientific">Rhizophagus irregularis</name>
    <dbReference type="NCBI Taxonomy" id="588596"/>
    <lineage>
        <taxon>Eukaryota</taxon>
        <taxon>Fungi</taxon>
        <taxon>Fungi incertae sedis</taxon>
        <taxon>Mucoromycota</taxon>
        <taxon>Glomeromycotina</taxon>
        <taxon>Glomeromycetes</taxon>
        <taxon>Glomerales</taxon>
        <taxon>Glomeraceae</taxon>
        <taxon>Rhizophagus</taxon>
    </lineage>
</organism>
<dbReference type="OrthoDB" id="10304207at2759"/>
<dbReference type="Proteomes" id="UP000684084">
    <property type="component" value="Unassembled WGS sequence"/>
</dbReference>
<name>A0A915Z7Q9_9GLOM</name>
<accession>A0A915Z7Q9</accession>
<dbReference type="AlphaFoldDB" id="A0A915Z7Q9"/>
<dbReference type="EMBL" id="CAGKOT010000021">
    <property type="protein sequence ID" value="CAB5365630.1"/>
    <property type="molecule type" value="Genomic_DNA"/>
</dbReference>
<protein>
    <submittedName>
        <fullName evidence="1">Uncharacterized protein</fullName>
    </submittedName>
</protein>
<reference evidence="1" key="1">
    <citation type="submission" date="2020-05" db="EMBL/GenBank/DDBJ databases">
        <authorList>
            <person name="Rincon C."/>
            <person name="Sanders R I."/>
            <person name="Robbins C."/>
            <person name="Chaturvedi A."/>
        </authorList>
    </citation>
    <scope>NUCLEOTIDE SEQUENCE</scope>
    <source>
        <strain evidence="1">CHB12</strain>
    </source>
</reference>
<dbReference type="VEuPathDB" id="FungiDB:RhiirFUN_022369"/>
<gene>
    <name evidence="1" type="ORF">CHRIB12_LOCUS10515</name>
</gene>
<sequence>MTLENIEIQNELSLEENMKEIREMEAVNMKIDNSIEENSLMWLNYVIKDGELKTIKWERKDYVKDNFIESNGSNITIDWDALFKLINNEETTSRNVTKKMLRKFFCGFCLHMKKLQQRIWNKRCAETVELQYLKRKKTRARDSDDESNNGG</sequence>